<dbReference type="AlphaFoldDB" id="A0A1J5REP8"/>
<name>A0A1J5REP8_9ZZZZ</name>
<proteinExistence type="predicted"/>
<gene>
    <name evidence="2" type="ORF">GALL_234400</name>
</gene>
<feature type="domain" description="Hemerythrin-like" evidence="1">
    <location>
        <begin position="5"/>
        <end position="135"/>
    </location>
</feature>
<accession>A0A1J5REP8</accession>
<dbReference type="EMBL" id="MLJW01000183">
    <property type="protein sequence ID" value="OIQ94584.1"/>
    <property type="molecule type" value="Genomic_DNA"/>
</dbReference>
<organism evidence="2">
    <name type="scientific">mine drainage metagenome</name>
    <dbReference type="NCBI Taxonomy" id="410659"/>
    <lineage>
        <taxon>unclassified sequences</taxon>
        <taxon>metagenomes</taxon>
        <taxon>ecological metagenomes</taxon>
    </lineage>
</organism>
<evidence type="ECO:0000313" key="2">
    <source>
        <dbReference type="EMBL" id="OIQ94584.1"/>
    </source>
</evidence>
<sequence>MASRTEIFRQHHTEVRALSERIGRFLDVAAVTRDATPVAAVVRELFGKFGVHLAIEDATLYPRMLTHRDGVVRDAASRFQAEMGGLKETFDAYRHRWPGPSVISRDPAAFVAETRAILASLDRRIAHEDRHLYDLFDRAS</sequence>
<dbReference type="InterPro" id="IPR012312">
    <property type="entry name" value="Hemerythrin-like"/>
</dbReference>
<dbReference type="Gene3D" id="1.20.120.520">
    <property type="entry name" value="nmb1532 protein domain like"/>
    <property type="match status" value="1"/>
</dbReference>
<protein>
    <recommendedName>
        <fullName evidence="1">Hemerythrin-like domain-containing protein</fullName>
    </recommendedName>
</protein>
<evidence type="ECO:0000259" key="1">
    <source>
        <dbReference type="Pfam" id="PF01814"/>
    </source>
</evidence>
<reference evidence="2" key="1">
    <citation type="submission" date="2016-10" db="EMBL/GenBank/DDBJ databases">
        <title>Sequence of Gallionella enrichment culture.</title>
        <authorList>
            <person name="Poehlein A."/>
            <person name="Muehling M."/>
            <person name="Daniel R."/>
        </authorList>
    </citation>
    <scope>NUCLEOTIDE SEQUENCE</scope>
</reference>
<dbReference type="Pfam" id="PF01814">
    <property type="entry name" value="Hemerythrin"/>
    <property type="match status" value="1"/>
</dbReference>
<comment type="caution">
    <text evidence="2">The sequence shown here is derived from an EMBL/GenBank/DDBJ whole genome shotgun (WGS) entry which is preliminary data.</text>
</comment>